<evidence type="ECO:0000313" key="3">
    <source>
        <dbReference type="Proteomes" id="UP001501196"/>
    </source>
</evidence>
<comment type="caution">
    <text evidence="2">The sequence shown here is derived from an EMBL/GenBank/DDBJ whole genome shotgun (WGS) entry which is preliminary data.</text>
</comment>
<evidence type="ECO:0000313" key="2">
    <source>
        <dbReference type="EMBL" id="GAA2044932.1"/>
    </source>
</evidence>
<keyword evidence="3" id="KW-1185">Reference proteome</keyword>
<organism evidence="2 3">
    <name type="scientific">Agromyces tropicus</name>
    <dbReference type="NCBI Taxonomy" id="555371"/>
    <lineage>
        <taxon>Bacteria</taxon>
        <taxon>Bacillati</taxon>
        <taxon>Actinomycetota</taxon>
        <taxon>Actinomycetes</taxon>
        <taxon>Micrococcales</taxon>
        <taxon>Microbacteriaceae</taxon>
        <taxon>Agromyces</taxon>
    </lineage>
</organism>
<dbReference type="EMBL" id="BAAAPW010000007">
    <property type="protein sequence ID" value="GAA2044932.1"/>
    <property type="molecule type" value="Genomic_DNA"/>
</dbReference>
<keyword evidence="1" id="KW-0472">Membrane</keyword>
<feature type="transmembrane region" description="Helical" evidence="1">
    <location>
        <begin position="46"/>
        <end position="65"/>
    </location>
</feature>
<gene>
    <name evidence="2" type="ORF">GCM10009819_35180</name>
</gene>
<proteinExistence type="predicted"/>
<feature type="transmembrane region" description="Helical" evidence="1">
    <location>
        <begin position="77"/>
        <end position="98"/>
    </location>
</feature>
<protein>
    <submittedName>
        <fullName evidence="2">Uncharacterized protein</fullName>
    </submittedName>
</protein>
<keyword evidence="1" id="KW-0812">Transmembrane</keyword>
<dbReference type="Proteomes" id="UP001501196">
    <property type="component" value="Unassembled WGS sequence"/>
</dbReference>
<dbReference type="RefSeq" id="WP_344378021.1">
    <property type="nucleotide sequence ID" value="NZ_BAAAPW010000007.1"/>
</dbReference>
<evidence type="ECO:0000256" key="1">
    <source>
        <dbReference type="SAM" id="Phobius"/>
    </source>
</evidence>
<feature type="transmembrane region" description="Helical" evidence="1">
    <location>
        <begin position="7"/>
        <end position="34"/>
    </location>
</feature>
<sequence length="157" mass="15853">MASNSTSAWAVAGFAAALQLALVVAAFGFVSLLADLEPISDPAAGRLVGPIAVGVSTGALLLLLGFGMSRGLRPWSLAGLAIIVTWGSGVLAATVAYAAATGTLLAALLFALGFMTVGFGAMVPVSAALVALLAAVTTRAERGGVERPRWPWERDDE</sequence>
<accession>A0ABP5GFV9</accession>
<name>A0ABP5GFV9_9MICO</name>
<keyword evidence="1" id="KW-1133">Transmembrane helix</keyword>
<feature type="transmembrane region" description="Helical" evidence="1">
    <location>
        <begin position="104"/>
        <end position="137"/>
    </location>
</feature>
<reference evidence="3" key="1">
    <citation type="journal article" date="2019" name="Int. J. Syst. Evol. Microbiol.">
        <title>The Global Catalogue of Microorganisms (GCM) 10K type strain sequencing project: providing services to taxonomists for standard genome sequencing and annotation.</title>
        <authorList>
            <consortium name="The Broad Institute Genomics Platform"/>
            <consortium name="The Broad Institute Genome Sequencing Center for Infectious Disease"/>
            <person name="Wu L."/>
            <person name="Ma J."/>
        </authorList>
    </citation>
    <scope>NUCLEOTIDE SEQUENCE [LARGE SCALE GENOMIC DNA]</scope>
    <source>
        <strain evidence="3">JCM 15672</strain>
    </source>
</reference>